<dbReference type="EMBL" id="VTOW01000002">
    <property type="protein sequence ID" value="NKE71325.1"/>
    <property type="molecule type" value="Genomic_DNA"/>
</dbReference>
<comment type="caution">
    <text evidence="1">The sequence shown here is derived from an EMBL/GenBank/DDBJ whole genome shotgun (WGS) entry which is preliminary data.</text>
</comment>
<evidence type="ECO:0000313" key="2">
    <source>
        <dbReference type="Proteomes" id="UP000534783"/>
    </source>
</evidence>
<dbReference type="AlphaFoldDB" id="A0A7X6DQ65"/>
<accession>A0A7X6DQ65</accession>
<organism evidence="1 2">
    <name type="scientific">Candidatus Manganitrophus noduliformans</name>
    <dbReference type="NCBI Taxonomy" id="2606439"/>
    <lineage>
        <taxon>Bacteria</taxon>
        <taxon>Pseudomonadati</taxon>
        <taxon>Nitrospirota</taxon>
        <taxon>Nitrospiria</taxon>
        <taxon>Candidatus Troglogloeales</taxon>
        <taxon>Candidatus Manganitrophaceae</taxon>
        <taxon>Candidatus Manganitrophus</taxon>
    </lineage>
</organism>
<gene>
    <name evidence="1" type="ORF">MNODULE_11305</name>
</gene>
<protein>
    <submittedName>
        <fullName evidence="1">Uncharacterized protein</fullName>
    </submittedName>
</protein>
<name>A0A7X6DQ65_9BACT</name>
<reference evidence="1 2" key="1">
    <citation type="journal article" date="2020" name="Nature">
        <title>Bacterial chemolithoautotrophy via manganese oxidation.</title>
        <authorList>
            <person name="Yu H."/>
            <person name="Leadbetter J.R."/>
        </authorList>
    </citation>
    <scope>NUCLEOTIDE SEQUENCE [LARGE SCALE GENOMIC DNA]</scope>
    <source>
        <strain evidence="1 2">Mn-1</strain>
    </source>
</reference>
<proteinExistence type="predicted"/>
<evidence type="ECO:0000313" key="1">
    <source>
        <dbReference type="EMBL" id="NKE71325.1"/>
    </source>
</evidence>
<dbReference type="RefSeq" id="WP_168059858.1">
    <property type="nucleotide sequence ID" value="NZ_VTOW01000002.1"/>
</dbReference>
<dbReference type="Proteomes" id="UP000534783">
    <property type="component" value="Unassembled WGS sequence"/>
</dbReference>
<sequence>MLIDHMHEPIKDEKDRPLNTDETLLLFFEQRAYQLVMAVRQNYGRTDRSTENYYRQLLIYLEGIGWMVRYGRLDPRMRAQAKTGMEVFLKVFAEMDSISTQDKKCVVDS</sequence>
<keyword evidence="2" id="KW-1185">Reference proteome</keyword>